<sequence length="62" mass="7249">MLRWWRRPVLSVMPGEMVPGETLFESGMNVLDDMWDSVKGLVRRRRVDEGYSQLSMEMSDSV</sequence>
<dbReference type="GeneID" id="64657496"/>
<dbReference type="AlphaFoldDB" id="A0AAD4DRW6"/>
<evidence type="ECO:0000313" key="1">
    <source>
        <dbReference type="EMBL" id="KAG1891906.1"/>
    </source>
</evidence>
<dbReference type="EMBL" id="JABBWK010000117">
    <property type="protein sequence ID" value="KAG1891906.1"/>
    <property type="molecule type" value="Genomic_DNA"/>
</dbReference>
<name>A0AAD4DRW6_9AGAM</name>
<dbReference type="Proteomes" id="UP001195769">
    <property type="component" value="Unassembled WGS sequence"/>
</dbReference>
<accession>A0AAD4DRW6</accession>
<gene>
    <name evidence="1" type="ORF">F5891DRAFT_1068656</name>
</gene>
<proteinExistence type="predicted"/>
<keyword evidence="2" id="KW-1185">Reference proteome</keyword>
<organism evidence="1 2">
    <name type="scientific">Suillus fuscotomentosus</name>
    <dbReference type="NCBI Taxonomy" id="1912939"/>
    <lineage>
        <taxon>Eukaryota</taxon>
        <taxon>Fungi</taxon>
        <taxon>Dikarya</taxon>
        <taxon>Basidiomycota</taxon>
        <taxon>Agaricomycotina</taxon>
        <taxon>Agaricomycetes</taxon>
        <taxon>Agaricomycetidae</taxon>
        <taxon>Boletales</taxon>
        <taxon>Suillineae</taxon>
        <taxon>Suillaceae</taxon>
        <taxon>Suillus</taxon>
    </lineage>
</organism>
<evidence type="ECO:0000313" key="2">
    <source>
        <dbReference type="Proteomes" id="UP001195769"/>
    </source>
</evidence>
<reference evidence="1" key="1">
    <citation type="journal article" date="2020" name="New Phytol.">
        <title>Comparative genomics reveals dynamic genome evolution in host specialist ectomycorrhizal fungi.</title>
        <authorList>
            <person name="Lofgren L.A."/>
            <person name="Nguyen N.H."/>
            <person name="Vilgalys R."/>
            <person name="Ruytinx J."/>
            <person name="Liao H.L."/>
            <person name="Branco S."/>
            <person name="Kuo A."/>
            <person name="LaButti K."/>
            <person name="Lipzen A."/>
            <person name="Andreopoulos W."/>
            <person name="Pangilinan J."/>
            <person name="Riley R."/>
            <person name="Hundley H."/>
            <person name="Na H."/>
            <person name="Barry K."/>
            <person name="Grigoriev I.V."/>
            <person name="Stajich J.E."/>
            <person name="Kennedy P.G."/>
        </authorList>
    </citation>
    <scope>NUCLEOTIDE SEQUENCE</scope>
    <source>
        <strain evidence="1">FC203</strain>
    </source>
</reference>
<dbReference type="RefSeq" id="XP_041218382.1">
    <property type="nucleotide sequence ID" value="XM_041363198.1"/>
</dbReference>
<protein>
    <submittedName>
        <fullName evidence="1">Uncharacterized protein</fullName>
    </submittedName>
</protein>
<comment type="caution">
    <text evidence="1">The sequence shown here is derived from an EMBL/GenBank/DDBJ whole genome shotgun (WGS) entry which is preliminary data.</text>
</comment>